<evidence type="ECO:0000313" key="1">
    <source>
        <dbReference type="EMBL" id="TVU63390.1"/>
    </source>
</evidence>
<dbReference type="Proteomes" id="UP000316500">
    <property type="component" value="Unassembled WGS sequence"/>
</dbReference>
<sequence length="178" mass="18640">MRRRSVLQLGVATIALAGCSGTKVDTSQPSALDMAPVVANDDKVPMERPEPLIRYQFTCTAADGSLIGKFSSLEEVWASTRYMHITDCQVAYVGSGPQVLTPEETAAVNTAVAAGAPPGQASELCLRIVRACTRTDHRTLAASLAGYGVPVVKGALTLAPLAPQAALFTRWLKTAAVG</sequence>
<dbReference type="OrthoDB" id="4937594at2"/>
<accession>A0A558H2N5</accession>
<dbReference type="EMBL" id="VNFK01000006">
    <property type="protein sequence ID" value="TVU63390.1"/>
    <property type="molecule type" value="Genomic_DNA"/>
</dbReference>
<protein>
    <recommendedName>
        <fullName evidence="3">Lipoprotein</fullName>
    </recommendedName>
</protein>
<evidence type="ECO:0000313" key="2">
    <source>
        <dbReference type="Proteomes" id="UP000316500"/>
    </source>
</evidence>
<organism evidence="1 2">
    <name type="scientific">Paenarthrobacter nitroguajacolicus</name>
    <name type="common">Arthrobacter nitroguajacolicus</name>
    <dbReference type="NCBI Taxonomy" id="211146"/>
    <lineage>
        <taxon>Bacteria</taxon>
        <taxon>Bacillati</taxon>
        <taxon>Actinomycetota</taxon>
        <taxon>Actinomycetes</taxon>
        <taxon>Micrococcales</taxon>
        <taxon>Micrococcaceae</taxon>
        <taxon>Paenarthrobacter</taxon>
    </lineage>
</organism>
<dbReference type="PROSITE" id="PS51257">
    <property type="entry name" value="PROKAR_LIPOPROTEIN"/>
    <property type="match status" value="1"/>
</dbReference>
<proteinExistence type="predicted"/>
<name>A0A558H2N5_PAENT</name>
<gene>
    <name evidence="1" type="ORF">FQP90_10450</name>
</gene>
<dbReference type="AlphaFoldDB" id="A0A558H2N5"/>
<reference evidence="1 2" key="1">
    <citation type="submission" date="2019-07" db="EMBL/GenBank/DDBJ databases">
        <title>Diversity of Bacteria from Kongsfjorden, Arctic.</title>
        <authorList>
            <person name="Yu Y."/>
        </authorList>
    </citation>
    <scope>NUCLEOTIDE SEQUENCE [LARGE SCALE GENOMIC DNA]</scope>
    <source>
        <strain evidence="1 2">SM1928</strain>
    </source>
</reference>
<evidence type="ECO:0008006" key="3">
    <source>
        <dbReference type="Google" id="ProtNLM"/>
    </source>
</evidence>
<comment type="caution">
    <text evidence="1">The sequence shown here is derived from an EMBL/GenBank/DDBJ whole genome shotgun (WGS) entry which is preliminary data.</text>
</comment>